<dbReference type="SUPFAM" id="SSF50978">
    <property type="entry name" value="WD40 repeat-like"/>
    <property type="match status" value="1"/>
</dbReference>
<evidence type="ECO:0000313" key="6">
    <source>
        <dbReference type="EMBL" id="URE37482.1"/>
    </source>
</evidence>
<keyword evidence="7" id="KW-1185">Reference proteome</keyword>
<feature type="domain" description="BCAS3 WD40" evidence="5">
    <location>
        <begin position="270"/>
        <end position="579"/>
    </location>
</feature>
<dbReference type="EMBL" id="CP097510">
    <property type="protein sequence ID" value="URE37482.1"/>
    <property type="molecule type" value="Genomic_DNA"/>
</dbReference>
<feature type="compositionally biased region" description="Polar residues" evidence="2">
    <location>
        <begin position="926"/>
        <end position="967"/>
    </location>
</feature>
<dbReference type="GO" id="GO:0006914">
    <property type="term" value="P:autophagy"/>
    <property type="evidence" value="ECO:0007669"/>
    <property type="project" value="InterPro"/>
</dbReference>
<comment type="subcellular location">
    <subcellularLocation>
        <location evidence="1">Preautophagosomal structure</location>
    </subcellularLocation>
</comment>
<dbReference type="SMART" id="SM00320">
    <property type="entry name" value="WD40"/>
    <property type="match status" value="2"/>
</dbReference>
<keyword evidence="3" id="KW-0732">Signal</keyword>
<feature type="chain" id="PRO_5039163190" evidence="3">
    <location>
        <begin position="22"/>
        <end position="981"/>
    </location>
</feature>
<dbReference type="Pfam" id="PF12490">
    <property type="entry name" value="BCAS3"/>
    <property type="match status" value="1"/>
</dbReference>
<feature type="domain" description="BCAS3" evidence="4">
    <location>
        <begin position="726"/>
        <end position="868"/>
    </location>
</feature>
<dbReference type="InterPro" id="IPR045142">
    <property type="entry name" value="BCAS3-like"/>
</dbReference>
<accession>A0A9E7HWZ6</accession>
<name>A0A9E7HWZ6_9LILI</name>
<protein>
    <submittedName>
        <fullName evidence="6">Breast carcinoma amplified sequence 3</fullName>
    </submittedName>
</protein>
<dbReference type="InterPro" id="IPR022175">
    <property type="entry name" value="BCAS3_dom"/>
</dbReference>
<evidence type="ECO:0000259" key="4">
    <source>
        <dbReference type="Pfam" id="PF12490"/>
    </source>
</evidence>
<dbReference type="GO" id="GO:0000407">
    <property type="term" value="C:phagophore assembly site"/>
    <property type="evidence" value="ECO:0007669"/>
    <property type="project" value="UniProtKB-SubCell"/>
</dbReference>
<reference evidence="6" key="1">
    <citation type="submission" date="2022-05" db="EMBL/GenBank/DDBJ databases">
        <title>The Musa troglodytarum L. genome provides insights into the mechanism of non-climacteric behaviour and enrichment of carotenoids.</title>
        <authorList>
            <person name="Wang J."/>
        </authorList>
    </citation>
    <scope>NUCLEOTIDE SEQUENCE</scope>
    <source>
        <tissue evidence="6">Leaf</tissue>
    </source>
</reference>
<dbReference type="InterPro" id="IPR048382">
    <property type="entry name" value="BCAS3_WD40"/>
</dbReference>
<dbReference type="OrthoDB" id="25778at2759"/>
<evidence type="ECO:0000256" key="2">
    <source>
        <dbReference type="SAM" id="MobiDB-lite"/>
    </source>
</evidence>
<dbReference type="InterPro" id="IPR036322">
    <property type="entry name" value="WD40_repeat_dom_sf"/>
</dbReference>
<sequence length="981" mass="106635">MFGSLTTKQSFLLFSVFLIACLIKEDSHFSSSRLTLLLATEIREPVDKALAFFADSDQESVEKAEIFKQLSLGLFLVAKEREKGTDSVYDRKLLGLRWVMRNDVQKPQGDGVPRNHRNGSSNEFLSVRYLSNCMRIVSSAASNVASTVRKAGVSIVSSIANGHDDAGHDQVLWAGFDKLEMEGDVHRQVLLLGYRSGFQVWDVEQADDVRQLACRHNFPASFLQMQKKPFALKGLVDRFADVRPVLIVVGDEYVNGNFNDFDGFGFSSNGFVGGCQEIGSDNSLATCAHFYSLRTHGYEHSLKFYSAVLSVRCSPRVIAVCQTSKIQCLNAATLEREFIIVTNPVASASVVSGSIGYGPLAVGTRWLAYSGIPVPVSSNCPVSAQDVSPATVTPSRGSLMAHFARESSKTLAAGLVTLGDMGLTTVSKYYTEFVGDNNSFTVHGNSNSNSNKIMHTEPANMQNDGMVTVEDIVSRSVIVQFRAHKSPISALCFDPSGTLLVTASIHGRNINVFRIMPSPHSKPEGSGAKGACIHLFKLQRGITNAVIQDISFSDDSKWIVISSSRGTSHLFAICPSGGPADPKFNESNVANVCYGSALTTKKSVHLSQNSCSSKISEQSLYGSGNPVTLSAVCRIKNGKPGFKNTVNGLAAAGTGKIGPSPRAIASVFHYCKGTGLNPNISSLRKMYYLLVFFPSGSIIQYVLHQSSRESCGTDQSGLSSIPHGLSHEAYSRSDVEALQKWDVCHKRNRKDGCDNVDIYGDHGSGENTKFLCKDTRKDISVCNSASGVDLKTKLAAKQTPHLYISEFELHVHEAWVPLWSKSKISFNVLMDQNSKEGYSGNSVGEIEIERIPCRTIEAKLKDLVPVFDHLQSPAFQQPRTDDSDLIPHGPPTCQKTGLLEVGEHSHRSSCSSLDSVSENAVIAELPNSNSNSGWTRSSQDTGKGFLSNQTDCPNMESNLESVNNNEGLKTEASLEFVNNRT</sequence>
<evidence type="ECO:0000313" key="7">
    <source>
        <dbReference type="Proteomes" id="UP001055439"/>
    </source>
</evidence>
<gene>
    <name evidence="6" type="ORF">MUK42_12921</name>
</gene>
<evidence type="ECO:0000256" key="3">
    <source>
        <dbReference type="SAM" id="SignalP"/>
    </source>
</evidence>
<feature type="region of interest" description="Disordered" evidence="2">
    <location>
        <begin position="924"/>
        <end position="981"/>
    </location>
</feature>
<evidence type="ECO:0000256" key="1">
    <source>
        <dbReference type="ARBA" id="ARBA00004329"/>
    </source>
</evidence>
<feature type="signal peptide" evidence="3">
    <location>
        <begin position="1"/>
        <end position="21"/>
    </location>
</feature>
<dbReference type="Pfam" id="PF21034">
    <property type="entry name" value="BCAS3_WD40"/>
    <property type="match status" value="1"/>
</dbReference>
<dbReference type="PANTHER" id="PTHR13268">
    <property type="entry name" value="BREAST CARCINOMA AMPLIFIED SEQUENCE 3"/>
    <property type="match status" value="1"/>
</dbReference>
<dbReference type="Gene3D" id="2.130.10.10">
    <property type="entry name" value="YVTN repeat-like/Quinoprotein amine dehydrogenase"/>
    <property type="match status" value="1"/>
</dbReference>
<dbReference type="InterPro" id="IPR015943">
    <property type="entry name" value="WD40/YVTN_repeat-like_dom_sf"/>
</dbReference>
<dbReference type="AlphaFoldDB" id="A0A9E7HWZ6"/>
<organism evidence="6 7">
    <name type="scientific">Musa troglodytarum</name>
    <name type="common">fe'i banana</name>
    <dbReference type="NCBI Taxonomy" id="320322"/>
    <lineage>
        <taxon>Eukaryota</taxon>
        <taxon>Viridiplantae</taxon>
        <taxon>Streptophyta</taxon>
        <taxon>Embryophyta</taxon>
        <taxon>Tracheophyta</taxon>
        <taxon>Spermatophyta</taxon>
        <taxon>Magnoliopsida</taxon>
        <taxon>Liliopsida</taxon>
        <taxon>Zingiberales</taxon>
        <taxon>Musaceae</taxon>
        <taxon>Musa</taxon>
    </lineage>
</organism>
<dbReference type="InterPro" id="IPR001680">
    <property type="entry name" value="WD40_rpt"/>
</dbReference>
<evidence type="ECO:0000259" key="5">
    <source>
        <dbReference type="Pfam" id="PF21034"/>
    </source>
</evidence>
<dbReference type="GO" id="GO:0042594">
    <property type="term" value="P:response to starvation"/>
    <property type="evidence" value="ECO:0007669"/>
    <property type="project" value="TreeGrafter"/>
</dbReference>
<dbReference type="PANTHER" id="PTHR13268:SF7">
    <property type="entry name" value="AUTOPHAGY-RELATED PROTEIN 18F"/>
    <property type="match status" value="1"/>
</dbReference>
<dbReference type="Proteomes" id="UP001055439">
    <property type="component" value="Chromosome 8"/>
</dbReference>
<proteinExistence type="predicted"/>